<feature type="region of interest" description="Disordered" evidence="1">
    <location>
        <begin position="250"/>
        <end position="272"/>
    </location>
</feature>
<dbReference type="InterPro" id="IPR047738">
    <property type="entry name" value="SAV_2336-like_N"/>
</dbReference>
<comment type="caution">
    <text evidence="2">The sequence shown here is derived from an EMBL/GenBank/DDBJ whole genome shotgun (WGS) entry which is preliminary data.</text>
</comment>
<feature type="region of interest" description="Disordered" evidence="1">
    <location>
        <begin position="1661"/>
        <end position="1680"/>
    </location>
</feature>
<organism evidence="2 3">
    <name type="scientific">Streptomyces narbonensis</name>
    <dbReference type="NCBI Taxonomy" id="67333"/>
    <lineage>
        <taxon>Bacteria</taxon>
        <taxon>Bacillati</taxon>
        <taxon>Actinomycetota</taxon>
        <taxon>Actinomycetes</taxon>
        <taxon>Kitasatosporales</taxon>
        <taxon>Streptomycetaceae</taxon>
        <taxon>Streptomyces</taxon>
    </lineage>
</organism>
<protein>
    <submittedName>
        <fullName evidence="2">SAV_2336 N-terminal domain-related protein</fullName>
    </submittedName>
</protein>
<feature type="region of interest" description="Disordered" evidence="1">
    <location>
        <begin position="39"/>
        <end position="132"/>
    </location>
</feature>
<dbReference type="Pfam" id="PF13809">
    <property type="entry name" value="Tubulin_2"/>
    <property type="match status" value="1"/>
</dbReference>
<dbReference type="EMBL" id="JBEZAE010000012">
    <property type="protein sequence ID" value="MEU7072295.1"/>
    <property type="molecule type" value="Genomic_DNA"/>
</dbReference>
<dbReference type="Proteomes" id="UP001551329">
    <property type="component" value="Unassembled WGS sequence"/>
</dbReference>
<gene>
    <name evidence="2" type="ORF">AB0A88_19430</name>
</gene>
<evidence type="ECO:0000256" key="1">
    <source>
        <dbReference type="SAM" id="MobiDB-lite"/>
    </source>
</evidence>
<reference evidence="2 3" key="1">
    <citation type="submission" date="2024-06" db="EMBL/GenBank/DDBJ databases">
        <title>The Natural Products Discovery Center: Release of the First 8490 Sequenced Strains for Exploring Actinobacteria Biosynthetic Diversity.</title>
        <authorList>
            <person name="Kalkreuter E."/>
            <person name="Kautsar S.A."/>
            <person name="Yang D."/>
            <person name="Bader C.D."/>
            <person name="Teijaro C.N."/>
            <person name="Fluegel L."/>
            <person name="Davis C.M."/>
            <person name="Simpson J.R."/>
            <person name="Lauterbach L."/>
            <person name="Steele A.D."/>
            <person name="Gui C."/>
            <person name="Meng S."/>
            <person name="Li G."/>
            <person name="Viehrig K."/>
            <person name="Ye F."/>
            <person name="Su P."/>
            <person name="Kiefer A.F."/>
            <person name="Nichols A."/>
            <person name="Cepeda A.J."/>
            <person name="Yan W."/>
            <person name="Fan B."/>
            <person name="Jiang Y."/>
            <person name="Adhikari A."/>
            <person name="Zheng C.-J."/>
            <person name="Schuster L."/>
            <person name="Cowan T.M."/>
            <person name="Smanski M.J."/>
            <person name="Chevrette M.G."/>
            <person name="De Carvalho L.P.S."/>
            <person name="Shen B."/>
        </authorList>
    </citation>
    <scope>NUCLEOTIDE SEQUENCE [LARGE SCALE GENOMIC DNA]</scope>
    <source>
        <strain evidence="2 3">NPDC045974</strain>
    </source>
</reference>
<feature type="compositionally biased region" description="Basic and acidic residues" evidence="1">
    <location>
        <begin position="1665"/>
        <end position="1680"/>
    </location>
</feature>
<name>A0ABV3CC15_9ACTN</name>
<keyword evidence="3" id="KW-1185">Reference proteome</keyword>
<accession>A0ABV3CC15</accession>
<dbReference type="NCBIfam" id="NF041121">
    <property type="entry name" value="SAV_2336_NTERM"/>
    <property type="match status" value="1"/>
</dbReference>
<sequence>MPGEVPDEFLRLLASGPEIGSPTVDDVADVLWLARHVTGRTRTLHEGDTAAVPSDDGTADRPAEEYSAPDADVPPAAVDAGPHRGAAEGEHGLRDDEPRGGNGPLVELFPTGTPSRLGPTSSVSDGASTGTRASAVRVPGAFALADGLALSRALRPLKREVRAPGPLVLDEAASATASAEARFPLPVRRPATEPWLSVDLVVDAGPSMVMWHNFSAELRTLLERHGAFRDVRCWSMSACDGRIDLVPFRRRGQRPGRGQGLRRSPEQLADPTGRRAVLVLTDGVGPAWHRDRIGPVLRHWARTSPVAILQVLPRRLWHRTSLRPVPVLAAAQSRTGRSVPLIHAADPMMTPLATAQPECWIPVLEVDAQWWEPWAEVVAGTSIGSTPLLAVPVAGVGAGPGVPDSPVRTVPAGPWADLDRFRAEASATAFELAGYLAAAPLTLPVMRLVQRAMLPASGPMHLAEVFLSGLLVAVDGPYAENLDPETVLYDFGPGIRDQLLDTLTRRESMQVLDVLSGVSGAVAQRFGGTLDFRALAPVGDPDSPFSIPTTALPFARVAMSVLRGLGGPNRQLASAVSTAMAARDLDSGAAPDTTATVTAVDEERVPPVAAGAEPVVAPLSTTSEQAQPLPSASLPSISKIFQPMLFVGLGGTGALVGAELERGLRRSLCGPAGTELVAGGRRLPFQLPDFLQFVYADFTESELSRLPHVNASGAEAAAYARTSRVVQDLLPDFDTSPEVTRMLRVSLHEETRSWLPRRSGEPRVAPLRSGTAQFPTIGRAALFAALRHGLEPVVAQLREAIGAIGTSAGDLAQVGGGRIRGCDVFVAFSVAGGTGAGIYHDFLHLIGHEFRRAKVPRVNIYPLVFMPSAHPPEAGGGREAELNAGPAVVDLAHLVDDQNAWSNDADARGQRGSISVRYPQDVVVSLRPSTVRTAILLSRPDGVRPDDLRRSATAMIMSLIGTESHDDLPSRSTDDDDTSFAAGFVNRNVERSTPSRSGIGRRGLSTGFTASLTVPVDDVAEIIAGRLLAEAVREMDADAQHPRVDGPEQVRELFYLSGIGRLWARDAPEVPDPQPLPRGSRAISQALRDRLGDMERELDALDRGLDREIPRMVEDFAPAIALRRLIGSLGPFRLERVTAGQAGPNRIDRVGFMGMLENRRLEPERPTGVARSAPLVPRIKGGLVPVRWGDPEVRLAIEAQNDWYAWRARLLWHQHWREHEERHRPVLRRARQDLHELVRALRVYEESEHRSFTERCRELYREDRTGLSCLLPTRDTVHALHGEVFDRLCTLEGLTQNRTPSGLLEKMLGPDEWVRALDAARRSPSAAVNEIRQVVEQRVKVLFRRSSSILDGRSLLPSMEELLQAAAGDEAAAASVDSQWLDEFRSRLAALLPAQYVPEGNGPLRVLVTHPYTESDRNVAEFLKQGLNIPRAAVEFRAADTDSITVVLLRSEMSLADVPEVRHTLRAWSEARKEARVDDYLPWRQRLGYRDDWLATTEQDRQRILHSILCAMWNGQVEVEGRGTSPHIVRIRLNHTGAATLTLRLDTPDEGGSSWTGLLRAYERWALLEEEPIVQDICEQLMAVRPRGPATTPEPERGLFRILVHEVAPQQIAWLEETSALLGPGDDEWITPLLGFWTETLNGALDLRFPGAQRATRARATLRALDGRDGSDGERTQSNW</sequence>
<dbReference type="RefSeq" id="WP_358477599.1">
    <property type="nucleotide sequence ID" value="NZ_JBEZAE010000012.1"/>
</dbReference>
<evidence type="ECO:0000313" key="2">
    <source>
        <dbReference type="EMBL" id="MEU7072295.1"/>
    </source>
</evidence>
<proteinExistence type="predicted"/>
<feature type="compositionally biased region" description="Polar residues" evidence="1">
    <location>
        <begin position="112"/>
        <end position="132"/>
    </location>
</feature>
<feature type="compositionally biased region" description="Low complexity" evidence="1">
    <location>
        <begin position="68"/>
        <end position="80"/>
    </location>
</feature>
<feature type="compositionally biased region" description="Basic and acidic residues" evidence="1">
    <location>
        <begin position="81"/>
        <end position="99"/>
    </location>
</feature>
<evidence type="ECO:0000313" key="3">
    <source>
        <dbReference type="Proteomes" id="UP001551329"/>
    </source>
</evidence>
<dbReference type="InterPro" id="IPR025904">
    <property type="entry name" value="Tubulin-like"/>
</dbReference>